<dbReference type="KEGG" id="mthd:A3224_09325"/>
<dbReference type="EMBL" id="CP014864">
    <property type="protein sequence ID" value="AMX02760.1"/>
    <property type="molecule type" value="Genomic_DNA"/>
</dbReference>
<dbReference type="AlphaFoldDB" id="A0A143HMR5"/>
<organism evidence="2 3">
    <name type="scientific">Microbulbifer thermotolerans</name>
    <dbReference type="NCBI Taxonomy" id="252514"/>
    <lineage>
        <taxon>Bacteria</taxon>
        <taxon>Pseudomonadati</taxon>
        <taxon>Pseudomonadota</taxon>
        <taxon>Gammaproteobacteria</taxon>
        <taxon>Cellvibrionales</taxon>
        <taxon>Microbulbiferaceae</taxon>
        <taxon>Microbulbifer</taxon>
    </lineage>
</organism>
<evidence type="ECO:0000313" key="3">
    <source>
        <dbReference type="Proteomes" id="UP000076077"/>
    </source>
</evidence>
<evidence type="ECO:0000256" key="1">
    <source>
        <dbReference type="SAM" id="SignalP"/>
    </source>
</evidence>
<name>A0A143HMR5_MICTH</name>
<dbReference type="OrthoDB" id="5568005at2"/>
<feature type="signal peptide" evidence="1">
    <location>
        <begin position="1"/>
        <end position="21"/>
    </location>
</feature>
<evidence type="ECO:0000313" key="2">
    <source>
        <dbReference type="EMBL" id="AMX02760.1"/>
    </source>
</evidence>
<evidence type="ECO:0008006" key="4">
    <source>
        <dbReference type="Google" id="ProtNLM"/>
    </source>
</evidence>
<reference evidence="3" key="1">
    <citation type="submission" date="2016-03" db="EMBL/GenBank/DDBJ databases">
        <authorList>
            <person name="Lee Y.-S."/>
            <person name="Choi Y.-L."/>
        </authorList>
    </citation>
    <scope>NUCLEOTIDE SEQUENCE [LARGE SCALE GENOMIC DNA]</scope>
    <source>
        <strain evidence="3">DAU221</strain>
    </source>
</reference>
<feature type="chain" id="PRO_5007509439" description="Carboxypeptidase regulatory-like domain-containing protein" evidence="1">
    <location>
        <begin position="22"/>
        <end position="150"/>
    </location>
</feature>
<sequence length="150" mass="16428">MEICRAISFIFCLLTAPATGAQTPEIQHQGKLRYVSGGIGINERRELEKLAADFDIKVILSTDTGHFLGGGQIKVRDATGALLLNTTSNGPIFLLDVPKGAYVIEAMIGDRAQAMRFETRDTSNPQSAYLTWRIDEPYRHYSDPAANAAL</sequence>
<keyword evidence="3" id="KW-1185">Reference proteome</keyword>
<protein>
    <recommendedName>
        <fullName evidence="4">Carboxypeptidase regulatory-like domain-containing protein</fullName>
    </recommendedName>
</protein>
<dbReference type="RefSeq" id="WP_067153688.1">
    <property type="nucleotide sequence ID" value="NZ_CP014864.1"/>
</dbReference>
<gene>
    <name evidence="2" type="ORF">A3224_09325</name>
</gene>
<keyword evidence="1" id="KW-0732">Signal</keyword>
<dbReference type="GeneID" id="76608249"/>
<accession>A0A143HMR5</accession>
<dbReference type="STRING" id="252514.A3224_09325"/>
<proteinExistence type="predicted"/>
<dbReference type="Proteomes" id="UP000076077">
    <property type="component" value="Chromosome"/>
</dbReference>